<feature type="transmembrane region" description="Helical" evidence="3">
    <location>
        <begin position="458"/>
        <end position="480"/>
    </location>
</feature>
<feature type="transmembrane region" description="Helical" evidence="3">
    <location>
        <begin position="487"/>
        <end position="510"/>
    </location>
</feature>
<comment type="similarity">
    <text evidence="1">Belongs to the multi antimicrobial extrusion (MATE) (TC 2.A.66.1) family.</text>
</comment>
<dbReference type="OrthoDB" id="3267293at2759"/>
<keyword evidence="3" id="KW-0472">Membrane</keyword>
<feature type="transmembrane region" description="Helical" evidence="3">
    <location>
        <begin position="516"/>
        <end position="539"/>
    </location>
</feature>
<dbReference type="PANTHER" id="PTHR11206">
    <property type="entry name" value="MULTIDRUG RESISTANCE PROTEIN"/>
    <property type="match status" value="1"/>
</dbReference>
<keyword evidence="3" id="KW-1133">Transmembrane helix</keyword>
<dbReference type="GO" id="GO:0042910">
    <property type="term" value="F:xenobiotic transmembrane transporter activity"/>
    <property type="evidence" value="ECO:0007669"/>
    <property type="project" value="InterPro"/>
</dbReference>
<evidence type="ECO:0000256" key="1">
    <source>
        <dbReference type="ARBA" id="ARBA00010199"/>
    </source>
</evidence>
<sequence>MANDVKAPVPAEDPPSLPPPAPSGIPGVDILQDSALNELSPLIARARATKSLVEAIRTDPQGFVVHYAKDPVLRLCGPIIAILPNIVEDVDPNCQVNPLKALGLELCILLKHSIPTFLAYMQEQSIQLAPIVSIGHLSTDFLAATTVATMVSNVTGYGVIGGLTGALDHVLDAKSPSSSFPGFWCFCTACILLVAIGPIATLWSTIDRPLTLLGQSPEMIRLTALNLRLTAIGIPAFAANEIIKRYLHCQGSGSVYTHLNTLAATLNVVLNYVLVYGPSSVRLGFAGAPVATAISHNFVVILASLYILFRPRATVAEGVAISAEMTERKKPSFVRGLGLIMFLGMGGIARVAAASWSKDILGFSTSILGSTSLATQAVLMATTSTALQAPRSIGECAQRRLTVLLNAGHVNRARIAVLATAFLTLSCLLGICNVLLIWCHEWSKIFTGDDVVNAAVSNVLPLICLYIVAQGIGVCVDHLLRVFQKPLVYPGLTLSADYLGGMPLGLWLAFNEGWGLYGLWVGLTASLVWSFVVALIVLVRCDWPSA</sequence>
<dbReference type="InterPro" id="IPR002528">
    <property type="entry name" value="MATE_fam"/>
</dbReference>
<feature type="transmembrane region" description="Helical" evidence="3">
    <location>
        <begin position="333"/>
        <end position="354"/>
    </location>
</feature>
<dbReference type="AlphaFoldDB" id="A0A8K0XPL8"/>
<dbReference type="Proteomes" id="UP000813824">
    <property type="component" value="Unassembled WGS sequence"/>
</dbReference>
<dbReference type="GO" id="GO:0015297">
    <property type="term" value="F:antiporter activity"/>
    <property type="evidence" value="ECO:0007669"/>
    <property type="project" value="InterPro"/>
</dbReference>
<feature type="transmembrane region" description="Helical" evidence="3">
    <location>
        <begin position="183"/>
        <end position="205"/>
    </location>
</feature>
<organism evidence="4 5">
    <name type="scientific">Cristinia sonorae</name>
    <dbReference type="NCBI Taxonomy" id="1940300"/>
    <lineage>
        <taxon>Eukaryota</taxon>
        <taxon>Fungi</taxon>
        <taxon>Dikarya</taxon>
        <taxon>Basidiomycota</taxon>
        <taxon>Agaricomycotina</taxon>
        <taxon>Agaricomycetes</taxon>
        <taxon>Agaricomycetidae</taxon>
        <taxon>Agaricales</taxon>
        <taxon>Pleurotineae</taxon>
        <taxon>Stephanosporaceae</taxon>
        <taxon>Cristinia</taxon>
    </lineage>
</organism>
<keyword evidence="3" id="KW-0812">Transmembrane</keyword>
<evidence type="ECO:0000313" key="5">
    <source>
        <dbReference type="Proteomes" id="UP000813824"/>
    </source>
</evidence>
<evidence type="ECO:0000256" key="3">
    <source>
        <dbReference type="SAM" id="Phobius"/>
    </source>
</evidence>
<keyword evidence="5" id="KW-1185">Reference proteome</keyword>
<evidence type="ECO:0008006" key="6">
    <source>
        <dbReference type="Google" id="ProtNLM"/>
    </source>
</evidence>
<accession>A0A8K0XPL8</accession>
<feature type="transmembrane region" description="Helical" evidence="3">
    <location>
        <begin position="415"/>
        <end position="438"/>
    </location>
</feature>
<feature type="region of interest" description="Disordered" evidence="2">
    <location>
        <begin position="1"/>
        <end position="24"/>
    </location>
</feature>
<proteinExistence type="inferred from homology"/>
<dbReference type="Pfam" id="PF01554">
    <property type="entry name" value="MatE"/>
    <property type="match status" value="2"/>
</dbReference>
<comment type="caution">
    <text evidence="4">The sequence shown here is derived from an EMBL/GenBank/DDBJ whole genome shotgun (WGS) entry which is preliminary data.</text>
</comment>
<name>A0A8K0XPL8_9AGAR</name>
<feature type="compositionally biased region" description="Pro residues" evidence="2">
    <location>
        <begin position="11"/>
        <end position="23"/>
    </location>
</feature>
<feature type="transmembrane region" description="Helical" evidence="3">
    <location>
        <begin position="286"/>
        <end position="309"/>
    </location>
</feature>
<evidence type="ECO:0000256" key="2">
    <source>
        <dbReference type="SAM" id="MobiDB-lite"/>
    </source>
</evidence>
<dbReference type="GO" id="GO:0016020">
    <property type="term" value="C:membrane"/>
    <property type="evidence" value="ECO:0007669"/>
    <property type="project" value="InterPro"/>
</dbReference>
<dbReference type="EMBL" id="JAEVFJ010000018">
    <property type="protein sequence ID" value="KAH8099710.1"/>
    <property type="molecule type" value="Genomic_DNA"/>
</dbReference>
<evidence type="ECO:0000313" key="4">
    <source>
        <dbReference type="EMBL" id="KAH8099710.1"/>
    </source>
</evidence>
<feature type="transmembrane region" description="Helical" evidence="3">
    <location>
        <begin position="255"/>
        <end position="274"/>
    </location>
</feature>
<reference evidence="4" key="1">
    <citation type="journal article" date="2021" name="New Phytol.">
        <title>Evolutionary innovations through gain and loss of genes in the ectomycorrhizal Boletales.</title>
        <authorList>
            <person name="Wu G."/>
            <person name="Miyauchi S."/>
            <person name="Morin E."/>
            <person name="Kuo A."/>
            <person name="Drula E."/>
            <person name="Varga T."/>
            <person name="Kohler A."/>
            <person name="Feng B."/>
            <person name="Cao Y."/>
            <person name="Lipzen A."/>
            <person name="Daum C."/>
            <person name="Hundley H."/>
            <person name="Pangilinan J."/>
            <person name="Johnson J."/>
            <person name="Barry K."/>
            <person name="LaButti K."/>
            <person name="Ng V."/>
            <person name="Ahrendt S."/>
            <person name="Min B."/>
            <person name="Choi I.G."/>
            <person name="Park H."/>
            <person name="Plett J.M."/>
            <person name="Magnuson J."/>
            <person name="Spatafora J.W."/>
            <person name="Nagy L.G."/>
            <person name="Henrissat B."/>
            <person name="Grigoriev I.V."/>
            <person name="Yang Z.L."/>
            <person name="Xu J."/>
            <person name="Martin F.M."/>
        </authorList>
    </citation>
    <scope>NUCLEOTIDE SEQUENCE</scope>
    <source>
        <strain evidence="4">KKN 215</strain>
    </source>
</reference>
<gene>
    <name evidence="4" type="ORF">BXZ70DRAFT_1008689</name>
</gene>
<protein>
    <recommendedName>
        <fullName evidence="6">MATE efflux family protein</fullName>
    </recommendedName>
</protein>